<dbReference type="InterPro" id="IPR023753">
    <property type="entry name" value="FAD/NAD-binding_dom"/>
</dbReference>
<accession>A0ABW3AYG8</accession>
<gene>
    <name evidence="7" type="ORF">ACFQZJ_01465</name>
</gene>
<evidence type="ECO:0000259" key="6">
    <source>
        <dbReference type="Pfam" id="PF14759"/>
    </source>
</evidence>
<keyword evidence="8" id="KW-1185">Reference proteome</keyword>
<keyword evidence="3" id="KW-0274">FAD</keyword>
<dbReference type="SUPFAM" id="SSF51905">
    <property type="entry name" value="FAD/NAD(P)-binding domain"/>
    <property type="match status" value="1"/>
</dbReference>
<reference evidence="8" key="1">
    <citation type="journal article" date="2019" name="Int. J. Syst. Evol. Microbiol.">
        <title>The Global Catalogue of Microorganisms (GCM) 10K type strain sequencing project: providing services to taxonomists for standard genome sequencing and annotation.</title>
        <authorList>
            <consortium name="The Broad Institute Genomics Platform"/>
            <consortium name="The Broad Institute Genome Sequencing Center for Infectious Disease"/>
            <person name="Wu L."/>
            <person name="Ma J."/>
        </authorList>
    </citation>
    <scope>NUCLEOTIDE SEQUENCE [LARGE SCALE GENOMIC DNA]</scope>
    <source>
        <strain evidence="8">CCUG 61948</strain>
    </source>
</reference>
<evidence type="ECO:0000313" key="8">
    <source>
        <dbReference type="Proteomes" id="UP001597012"/>
    </source>
</evidence>
<dbReference type="PANTHER" id="PTHR43557">
    <property type="entry name" value="APOPTOSIS-INDUCING FACTOR 1"/>
    <property type="match status" value="1"/>
</dbReference>
<dbReference type="RefSeq" id="WP_379931784.1">
    <property type="nucleotide sequence ID" value="NZ_JBHTHY010000003.1"/>
</dbReference>
<dbReference type="PRINTS" id="PR00411">
    <property type="entry name" value="PNDRDTASEI"/>
</dbReference>
<evidence type="ECO:0000259" key="5">
    <source>
        <dbReference type="Pfam" id="PF07992"/>
    </source>
</evidence>
<comment type="caution">
    <text evidence="7">The sequence shown here is derived from an EMBL/GenBank/DDBJ whole genome shotgun (WGS) entry which is preliminary data.</text>
</comment>
<dbReference type="PRINTS" id="PR00368">
    <property type="entry name" value="FADPNR"/>
</dbReference>
<proteinExistence type="predicted"/>
<dbReference type="InterPro" id="IPR028202">
    <property type="entry name" value="Reductase_C"/>
</dbReference>
<evidence type="ECO:0000313" key="7">
    <source>
        <dbReference type="EMBL" id="MFD0796112.1"/>
    </source>
</evidence>
<dbReference type="Pfam" id="PF14759">
    <property type="entry name" value="Reductase_C"/>
    <property type="match status" value="1"/>
</dbReference>
<dbReference type="InterPro" id="IPR036188">
    <property type="entry name" value="FAD/NAD-bd_sf"/>
</dbReference>
<protein>
    <submittedName>
        <fullName evidence="7">NAD(P)/FAD-dependent oxidoreductase</fullName>
    </submittedName>
</protein>
<dbReference type="PANTHER" id="PTHR43557:SF2">
    <property type="entry name" value="RIESKE DOMAIN-CONTAINING PROTEIN-RELATED"/>
    <property type="match status" value="1"/>
</dbReference>
<evidence type="ECO:0000256" key="1">
    <source>
        <dbReference type="ARBA" id="ARBA00001974"/>
    </source>
</evidence>
<dbReference type="Gene3D" id="3.30.390.30">
    <property type="match status" value="1"/>
</dbReference>
<dbReference type="InterPro" id="IPR050446">
    <property type="entry name" value="FAD-oxidoreductase/Apoptosis"/>
</dbReference>
<keyword evidence="2" id="KW-0285">Flavoprotein</keyword>
<feature type="domain" description="FAD/NAD(P)-binding" evidence="5">
    <location>
        <begin position="8"/>
        <end position="308"/>
    </location>
</feature>
<dbReference type="Gene3D" id="3.50.50.60">
    <property type="entry name" value="FAD/NAD(P)-binding domain"/>
    <property type="match status" value="2"/>
</dbReference>
<name>A0ABW3AYG8_9FLAO</name>
<dbReference type="Pfam" id="PF07992">
    <property type="entry name" value="Pyr_redox_2"/>
    <property type="match status" value="1"/>
</dbReference>
<dbReference type="Proteomes" id="UP001597012">
    <property type="component" value="Unassembled WGS sequence"/>
</dbReference>
<dbReference type="InterPro" id="IPR016156">
    <property type="entry name" value="FAD/NAD-linked_Rdtase_dimer_sf"/>
</dbReference>
<feature type="domain" description="Reductase C-terminal" evidence="6">
    <location>
        <begin position="327"/>
        <end position="409"/>
    </location>
</feature>
<evidence type="ECO:0000256" key="3">
    <source>
        <dbReference type="ARBA" id="ARBA00022827"/>
    </source>
</evidence>
<evidence type="ECO:0000256" key="2">
    <source>
        <dbReference type="ARBA" id="ARBA00022630"/>
    </source>
</evidence>
<comment type="cofactor">
    <cofactor evidence="1">
        <name>FAD</name>
        <dbReference type="ChEBI" id="CHEBI:57692"/>
    </cofactor>
</comment>
<organism evidence="7 8">
    <name type="scientific">Maribacter chungangensis</name>
    <dbReference type="NCBI Taxonomy" id="1069117"/>
    <lineage>
        <taxon>Bacteria</taxon>
        <taxon>Pseudomonadati</taxon>
        <taxon>Bacteroidota</taxon>
        <taxon>Flavobacteriia</taxon>
        <taxon>Flavobacteriales</taxon>
        <taxon>Flavobacteriaceae</taxon>
        <taxon>Maribacter</taxon>
    </lineage>
</organism>
<keyword evidence="4" id="KW-0560">Oxidoreductase</keyword>
<sequence>MERSKNKTVVIIGASHAGVNAAFMLRKEGWQGSIHVFDADRSLPYHRPPLSKTFLTMAYSSNEYALKPLESYEKEDIQLHLGLRVTKINRTAKHIQYGADGLQPYDALILATGARSLIPPIMGLESATRLFTLRTLKDTLRIKEAVENSATKKVVVMGGGFIGLETAASLKKMGAEVTVLERENRVLARVTSPIISGFFTKLHATNGVTIETNKNVVGIAMENDEHLVTCDDESTYTAAIIILGCGIVVNTALAEDCGLHIENGIKVDPACTTNDDAIYAIGDCTFHYNPHYARFVRLESVQNAVDQAKVAAAAICGKGATYDSIPWFWSDQYDIKLQMVGLSNGYDDCVLRFEEGKQNVLSIWYFKNGMLLAVDAINCAKAYVIGTKCIKNKLRLNKSKLNDSSLPLKLQDIIQM</sequence>
<dbReference type="EMBL" id="JBHTHY010000003">
    <property type="protein sequence ID" value="MFD0796112.1"/>
    <property type="molecule type" value="Genomic_DNA"/>
</dbReference>
<evidence type="ECO:0000256" key="4">
    <source>
        <dbReference type="ARBA" id="ARBA00023002"/>
    </source>
</evidence>
<dbReference type="SUPFAM" id="SSF55424">
    <property type="entry name" value="FAD/NAD-linked reductases, dimerisation (C-terminal) domain"/>
    <property type="match status" value="1"/>
</dbReference>